<accession>A0A2P7BAY7</accession>
<feature type="modified residue" description="4-aspartylphosphate" evidence="15">
    <location>
        <position position="740"/>
    </location>
</feature>
<keyword evidence="21" id="KW-1185">Reference proteome</keyword>
<evidence type="ECO:0000256" key="9">
    <source>
        <dbReference type="ARBA" id="ARBA00022741"/>
    </source>
</evidence>
<name>A0A2P7BAY7_9HYPH</name>
<dbReference type="Gene3D" id="3.30.450.20">
    <property type="entry name" value="PAS domain"/>
    <property type="match status" value="1"/>
</dbReference>
<feature type="transmembrane region" description="Helical" evidence="16">
    <location>
        <begin position="6"/>
        <end position="27"/>
    </location>
</feature>
<dbReference type="SUPFAM" id="SSF55874">
    <property type="entry name" value="ATPase domain of HSP90 chaperone/DNA topoisomerase II/histidine kinase"/>
    <property type="match status" value="1"/>
</dbReference>
<dbReference type="InterPro" id="IPR036890">
    <property type="entry name" value="HATPase_C_sf"/>
</dbReference>
<dbReference type="FunFam" id="3.30.565.10:FF:000023">
    <property type="entry name" value="PAS domain-containing sensor histidine kinase"/>
    <property type="match status" value="1"/>
</dbReference>
<dbReference type="SMART" id="SM00448">
    <property type="entry name" value="REC"/>
    <property type="match status" value="2"/>
</dbReference>
<dbReference type="CDD" id="cd00156">
    <property type="entry name" value="REC"/>
    <property type="match status" value="1"/>
</dbReference>
<evidence type="ECO:0000256" key="14">
    <source>
        <dbReference type="ARBA" id="ARBA00023136"/>
    </source>
</evidence>
<sequence length="811" mass="87316">MSFETVIHLIQSASVLVVAALLLALLGSNLDRKPLARRLIVGLIFGIAGFLSMADPLEILPGMFLDARNVVIALSAGFSGIVGVAVTAAIVIAVRFWLDAGAFTAVVGIVITAIGGASYRHFVARNRPLALKDLIALGLVATVLPLSALVLLPRETALFLMKNVLPFTLPINFAATILIGLLVLGDRQRRWALASMRDAVARLQGVTDNAPGMFFQQRISPEGKPTLLFVSKGVERLLGVSPEDFVNGSIDPMSRVPDAYRDEVTAKLREAALNSTAWDLETPYSMSNGSEIWVRGQAQPRQDENGQTLWEGFLIDITAQKQAEQMKNEFISTVSHELRTPLTSIRGSLGLITGGAAGELPPKANALLQIAQANSERLVRLINDILDMERIESGRMPFHIQRYGLRQLIDQAVEANSGYFNEHSIGWTVTDNTAGAEVLVDSDRFHQVMNNLLSNAIKFSPPGGEVSISLDPRPKGIRVAISDRGPGIPEAFRSRMFGKFEQADSSDTKQKGGTGLGLSISKAIAERLGGALSFESEMGQGTTFYIDIPVAEQVELPVPSVPEGWDRVLVVEDDHDVARLIRILLANEGIDCDIAHGVASARRMIQENDYKAMTLDIRLAGESGIDVFRELRANKATEQLPVVVISAIVDEAKAAINGSAFGVVDWIQKPVDPERFGLAIRKACQTSAGKPRILHIEDDPGVREVIAAALGDDVLIDGVTTSAEALEHLAGNNYSTVILDLSLPDGSGADLLPFIPTGTAVIIFSAMDISDALRESVTAALTKTRTTEIDVARVIRDVMANSVSPKISEKT</sequence>
<keyword evidence="10 20" id="KW-0418">Kinase</keyword>
<dbReference type="FunFam" id="1.10.287.130:FF:000001">
    <property type="entry name" value="Two-component sensor histidine kinase"/>
    <property type="match status" value="1"/>
</dbReference>
<dbReference type="InterPro" id="IPR000014">
    <property type="entry name" value="PAS"/>
</dbReference>
<dbReference type="Gene3D" id="1.10.287.130">
    <property type="match status" value="1"/>
</dbReference>
<comment type="catalytic activity">
    <reaction evidence="1">
        <text>ATP + protein L-histidine = ADP + protein N-phospho-L-histidine.</text>
        <dbReference type="EC" id="2.7.13.3"/>
    </reaction>
</comment>
<dbReference type="InterPro" id="IPR001789">
    <property type="entry name" value="Sig_transdc_resp-reg_receiver"/>
</dbReference>
<dbReference type="CDD" id="cd00130">
    <property type="entry name" value="PAS"/>
    <property type="match status" value="1"/>
</dbReference>
<dbReference type="PRINTS" id="PR00344">
    <property type="entry name" value="BCTRLSENSOR"/>
</dbReference>
<dbReference type="Gene3D" id="3.30.565.10">
    <property type="entry name" value="Histidine kinase-like ATPase, C-terminal domain"/>
    <property type="match status" value="1"/>
</dbReference>
<dbReference type="NCBIfam" id="TIGR00229">
    <property type="entry name" value="sensory_box"/>
    <property type="match status" value="1"/>
</dbReference>
<feature type="transmembrane region" description="Helical" evidence="16">
    <location>
        <begin position="101"/>
        <end position="122"/>
    </location>
</feature>
<evidence type="ECO:0000256" key="12">
    <source>
        <dbReference type="ARBA" id="ARBA00022989"/>
    </source>
</evidence>
<keyword evidence="7" id="KW-0808">Transferase</keyword>
<evidence type="ECO:0000256" key="11">
    <source>
        <dbReference type="ARBA" id="ARBA00022840"/>
    </source>
</evidence>
<feature type="transmembrane region" description="Helical" evidence="16">
    <location>
        <begin position="39"/>
        <end position="64"/>
    </location>
</feature>
<dbReference type="Pfam" id="PF00072">
    <property type="entry name" value="Response_reg"/>
    <property type="match status" value="2"/>
</dbReference>
<feature type="domain" description="Response regulatory" evidence="18">
    <location>
        <begin position="692"/>
        <end position="798"/>
    </location>
</feature>
<dbReference type="InterPro" id="IPR004358">
    <property type="entry name" value="Sig_transdc_His_kin-like_C"/>
</dbReference>
<keyword evidence="8 16" id="KW-0812">Transmembrane</keyword>
<dbReference type="PANTHER" id="PTHR43047">
    <property type="entry name" value="TWO-COMPONENT HISTIDINE PROTEIN KINASE"/>
    <property type="match status" value="1"/>
</dbReference>
<organism evidence="20 21">
    <name type="scientific">Phyllobacterium sophorae</name>
    <dbReference type="NCBI Taxonomy" id="1520277"/>
    <lineage>
        <taxon>Bacteria</taxon>
        <taxon>Pseudomonadati</taxon>
        <taxon>Pseudomonadota</taxon>
        <taxon>Alphaproteobacteria</taxon>
        <taxon>Hyphomicrobiales</taxon>
        <taxon>Phyllobacteriaceae</taxon>
        <taxon>Phyllobacterium</taxon>
    </lineage>
</organism>
<keyword evidence="13" id="KW-0902">Two-component regulatory system</keyword>
<dbReference type="GO" id="GO:0000155">
    <property type="term" value="F:phosphorelay sensor kinase activity"/>
    <property type="evidence" value="ECO:0007669"/>
    <property type="project" value="InterPro"/>
</dbReference>
<evidence type="ECO:0000256" key="4">
    <source>
        <dbReference type="ARBA" id="ARBA00012438"/>
    </source>
</evidence>
<keyword evidence="5" id="KW-1003">Cell membrane</keyword>
<feature type="domain" description="Histidine kinase" evidence="17">
    <location>
        <begin position="333"/>
        <end position="552"/>
    </location>
</feature>
<dbReference type="GO" id="GO:0005886">
    <property type="term" value="C:plasma membrane"/>
    <property type="evidence" value="ECO:0007669"/>
    <property type="project" value="UniProtKB-SubCell"/>
</dbReference>
<dbReference type="InterPro" id="IPR005467">
    <property type="entry name" value="His_kinase_dom"/>
</dbReference>
<evidence type="ECO:0000259" key="18">
    <source>
        <dbReference type="PROSITE" id="PS50110"/>
    </source>
</evidence>
<dbReference type="Pfam" id="PF02518">
    <property type="entry name" value="HATPase_c"/>
    <property type="match status" value="1"/>
</dbReference>
<dbReference type="GO" id="GO:0071555">
    <property type="term" value="P:cell wall organization"/>
    <property type="evidence" value="ECO:0007669"/>
    <property type="project" value="InterPro"/>
</dbReference>
<dbReference type="GO" id="GO:0005524">
    <property type="term" value="F:ATP binding"/>
    <property type="evidence" value="ECO:0007669"/>
    <property type="project" value="UniProtKB-KW"/>
</dbReference>
<comment type="subcellular location">
    <subcellularLocation>
        <location evidence="3">Cell membrane</location>
        <topology evidence="3">Multi-pass membrane protein</topology>
    </subcellularLocation>
    <subcellularLocation>
        <location evidence="2">Membrane raft</location>
        <topology evidence="2">Multi-pass membrane protein</topology>
    </subcellularLocation>
</comment>
<dbReference type="SMART" id="SM00387">
    <property type="entry name" value="HATPase_c"/>
    <property type="match status" value="1"/>
</dbReference>
<dbReference type="InterPro" id="IPR011620">
    <property type="entry name" value="Sig_transdc_His_kinase_LytS_TM"/>
</dbReference>
<reference evidence="21" key="1">
    <citation type="submission" date="2017-11" db="EMBL/GenBank/DDBJ databases">
        <authorList>
            <person name="Kuznetsova I."/>
            <person name="Sazanova A."/>
            <person name="Chirak E."/>
            <person name="Safronova V."/>
            <person name="Willems A."/>
        </authorList>
    </citation>
    <scope>NUCLEOTIDE SEQUENCE [LARGE SCALE GENOMIC DNA]</scope>
    <source>
        <strain evidence="21">CCBAU 03422</strain>
    </source>
</reference>
<dbReference type="EMBL" id="PGGM01000006">
    <property type="protein sequence ID" value="PSH63644.1"/>
    <property type="molecule type" value="Genomic_DNA"/>
</dbReference>
<dbReference type="CDD" id="cd16922">
    <property type="entry name" value="HATPase_EvgS-ArcB-TorS-like"/>
    <property type="match status" value="1"/>
</dbReference>
<dbReference type="InterPro" id="IPR000700">
    <property type="entry name" value="PAS-assoc_C"/>
</dbReference>
<comment type="caution">
    <text evidence="20">The sequence shown here is derived from an EMBL/GenBank/DDBJ whole genome shotgun (WGS) entry which is preliminary data.</text>
</comment>
<dbReference type="InterPro" id="IPR013655">
    <property type="entry name" value="PAS_fold_3"/>
</dbReference>
<keyword evidence="9" id="KW-0547">Nucleotide-binding</keyword>
<gene>
    <name evidence="20" type="ORF">CU103_15455</name>
</gene>
<evidence type="ECO:0000313" key="20">
    <source>
        <dbReference type="EMBL" id="PSH63644.1"/>
    </source>
</evidence>
<evidence type="ECO:0000256" key="13">
    <source>
        <dbReference type="ARBA" id="ARBA00023012"/>
    </source>
</evidence>
<evidence type="ECO:0000256" key="2">
    <source>
        <dbReference type="ARBA" id="ARBA00004314"/>
    </source>
</evidence>
<feature type="modified residue" description="4-aspartylphosphate" evidence="15">
    <location>
        <position position="616"/>
    </location>
</feature>
<evidence type="ECO:0000256" key="5">
    <source>
        <dbReference type="ARBA" id="ARBA00022475"/>
    </source>
</evidence>
<dbReference type="InterPro" id="IPR003594">
    <property type="entry name" value="HATPase_dom"/>
</dbReference>
<dbReference type="Pfam" id="PF07694">
    <property type="entry name" value="5TM-5TMR_LYT"/>
    <property type="match status" value="1"/>
</dbReference>
<dbReference type="InterPro" id="IPR011006">
    <property type="entry name" value="CheY-like_superfamily"/>
</dbReference>
<dbReference type="Pfam" id="PF08447">
    <property type="entry name" value="PAS_3"/>
    <property type="match status" value="1"/>
</dbReference>
<keyword evidence="11" id="KW-0067">ATP-binding</keyword>
<dbReference type="PROSITE" id="PS50113">
    <property type="entry name" value="PAC"/>
    <property type="match status" value="1"/>
</dbReference>
<dbReference type="SMART" id="SM00388">
    <property type="entry name" value="HisKA"/>
    <property type="match status" value="1"/>
</dbReference>
<proteinExistence type="predicted"/>
<dbReference type="RefSeq" id="WP_106664923.1">
    <property type="nucleotide sequence ID" value="NZ_PGGM01000006.1"/>
</dbReference>
<evidence type="ECO:0000256" key="1">
    <source>
        <dbReference type="ARBA" id="ARBA00000085"/>
    </source>
</evidence>
<evidence type="ECO:0000259" key="19">
    <source>
        <dbReference type="PROSITE" id="PS50113"/>
    </source>
</evidence>
<dbReference type="SUPFAM" id="SSF47384">
    <property type="entry name" value="Homodimeric domain of signal transducing histidine kinase"/>
    <property type="match status" value="1"/>
</dbReference>
<keyword evidence="6 15" id="KW-0597">Phosphoprotein</keyword>
<dbReference type="InterPro" id="IPR035965">
    <property type="entry name" value="PAS-like_dom_sf"/>
</dbReference>
<dbReference type="Proteomes" id="UP000241764">
    <property type="component" value="Unassembled WGS sequence"/>
</dbReference>
<evidence type="ECO:0000256" key="3">
    <source>
        <dbReference type="ARBA" id="ARBA00004651"/>
    </source>
</evidence>
<dbReference type="InterPro" id="IPR036097">
    <property type="entry name" value="HisK_dim/P_sf"/>
</dbReference>
<dbReference type="OrthoDB" id="9812260at2"/>
<evidence type="ECO:0000256" key="15">
    <source>
        <dbReference type="PROSITE-ProRule" id="PRU00169"/>
    </source>
</evidence>
<evidence type="ECO:0000313" key="21">
    <source>
        <dbReference type="Proteomes" id="UP000241764"/>
    </source>
</evidence>
<dbReference type="Gene3D" id="3.40.50.2300">
    <property type="match status" value="2"/>
</dbReference>
<feature type="transmembrane region" description="Helical" evidence="16">
    <location>
        <begin position="164"/>
        <end position="185"/>
    </location>
</feature>
<evidence type="ECO:0000256" key="16">
    <source>
        <dbReference type="SAM" id="Phobius"/>
    </source>
</evidence>
<evidence type="ECO:0000256" key="6">
    <source>
        <dbReference type="ARBA" id="ARBA00022553"/>
    </source>
</evidence>
<keyword evidence="14 16" id="KW-0472">Membrane</keyword>
<feature type="domain" description="Response regulatory" evidence="18">
    <location>
        <begin position="567"/>
        <end position="684"/>
    </location>
</feature>
<protein>
    <recommendedName>
        <fullName evidence="4">histidine kinase</fullName>
        <ecNumber evidence="4">2.7.13.3</ecNumber>
    </recommendedName>
</protein>
<dbReference type="GO" id="GO:0045121">
    <property type="term" value="C:membrane raft"/>
    <property type="evidence" value="ECO:0007669"/>
    <property type="project" value="UniProtKB-SubCell"/>
</dbReference>
<keyword evidence="12 16" id="KW-1133">Transmembrane helix</keyword>
<evidence type="ECO:0000256" key="10">
    <source>
        <dbReference type="ARBA" id="ARBA00022777"/>
    </source>
</evidence>
<evidence type="ECO:0000259" key="17">
    <source>
        <dbReference type="PROSITE" id="PS50109"/>
    </source>
</evidence>
<dbReference type="PROSITE" id="PS50109">
    <property type="entry name" value="HIS_KIN"/>
    <property type="match status" value="1"/>
</dbReference>
<dbReference type="InterPro" id="IPR003661">
    <property type="entry name" value="HisK_dim/P_dom"/>
</dbReference>
<feature type="transmembrane region" description="Helical" evidence="16">
    <location>
        <begin position="70"/>
        <end position="94"/>
    </location>
</feature>
<dbReference type="PANTHER" id="PTHR43047:SF72">
    <property type="entry name" value="OSMOSENSING HISTIDINE PROTEIN KINASE SLN1"/>
    <property type="match status" value="1"/>
</dbReference>
<dbReference type="CDD" id="cd00082">
    <property type="entry name" value="HisKA"/>
    <property type="match status" value="1"/>
</dbReference>
<feature type="transmembrane region" description="Helical" evidence="16">
    <location>
        <begin position="134"/>
        <end position="152"/>
    </location>
</feature>
<dbReference type="AlphaFoldDB" id="A0A2P7BAY7"/>
<evidence type="ECO:0000256" key="7">
    <source>
        <dbReference type="ARBA" id="ARBA00022679"/>
    </source>
</evidence>
<evidence type="ECO:0000256" key="8">
    <source>
        <dbReference type="ARBA" id="ARBA00022692"/>
    </source>
</evidence>
<dbReference type="GO" id="GO:0009927">
    <property type="term" value="F:histidine phosphotransfer kinase activity"/>
    <property type="evidence" value="ECO:0007669"/>
    <property type="project" value="TreeGrafter"/>
</dbReference>
<dbReference type="SUPFAM" id="SSF55785">
    <property type="entry name" value="PYP-like sensor domain (PAS domain)"/>
    <property type="match status" value="1"/>
</dbReference>
<dbReference type="PROSITE" id="PS50110">
    <property type="entry name" value="RESPONSE_REGULATORY"/>
    <property type="match status" value="2"/>
</dbReference>
<feature type="domain" description="PAC" evidence="19">
    <location>
        <begin position="278"/>
        <end position="329"/>
    </location>
</feature>
<dbReference type="EC" id="2.7.13.3" evidence="4"/>
<dbReference type="SUPFAM" id="SSF52172">
    <property type="entry name" value="CheY-like"/>
    <property type="match status" value="2"/>
</dbReference>
<dbReference type="Pfam" id="PF00512">
    <property type="entry name" value="HisKA"/>
    <property type="match status" value="1"/>
</dbReference>